<dbReference type="PANTHER" id="PTHR47099">
    <property type="entry name" value="METHYLCOBAMIDE:COM METHYLTRANSFERASE MTBA"/>
    <property type="match status" value="1"/>
</dbReference>
<evidence type="ECO:0000313" key="2">
    <source>
        <dbReference type="EMBL" id="MCS3918777.1"/>
    </source>
</evidence>
<feature type="domain" description="Uroporphyrinogen decarboxylase (URO-D)" evidence="1">
    <location>
        <begin position="127"/>
        <end position="378"/>
    </location>
</feature>
<dbReference type="InterPro" id="IPR052024">
    <property type="entry name" value="Methanogen_methyltrans"/>
</dbReference>
<protein>
    <submittedName>
        <fullName evidence="2">Uroporphyrinogen decarboxylase</fullName>
        <ecNumber evidence="2">4.1.1.37</ecNumber>
    </submittedName>
</protein>
<dbReference type="RefSeq" id="WP_259094817.1">
    <property type="nucleotide sequence ID" value="NZ_CP130454.1"/>
</dbReference>
<accession>A0ABT2ELG4</accession>
<dbReference type="InterPro" id="IPR038071">
    <property type="entry name" value="UROD/MetE-like_sf"/>
</dbReference>
<dbReference type="Proteomes" id="UP001204798">
    <property type="component" value="Unassembled WGS sequence"/>
</dbReference>
<sequence>MTGRERILTTIKHREPDRVPFDLGSTPVTGIHHIAYCKLRKALGLPQKEPTIWHMMQQLAWVDDDVHEALKTDAKGARPKAPSSWRLEFTEDANYVYYTDEWGIVRRRQKEGGYYFDLFSSPLANAETVADVERFPFPDPVEDARFDGLRDFAEKVRNEGRAFVLGGISAGMLEMGLWLRGFENFFCDLHENRALAEAICDKILELKMRYWEKALSLLGDLVDVVQEGDDYGGQQGLLISPRIWCEVFKPRLRQLFSHIRRCASHVFIFFHSCGSIYEIIPDLIEVGVDILNPVQVAAANMDTKRLKREFGDCLTFWGGGVDTQKVLPRGTPEQVQEEVKRRIEDLAPGGGFVFATVHNIQADVPPENISAMWEAVQEFGRYR</sequence>
<keyword evidence="2" id="KW-0456">Lyase</keyword>
<dbReference type="EMBL" id="JANUCP010000002">
    <property type="protein sequence ID" value="MCS3918777.1"/>
    <property type="molecule type" value="Genomic_DNA"/>
</dbReference>
<proteinExistence type="predicted"/>
<dbReference type="Pfam" id="PF01208">
    <property type="entry name" value="URO-D"/>
    <property type="match status" value="1"/>
</dbReference>
<dbReference type="PANTHER" id="PTHR47099:SF1">
    <property type="entry name" value="METHYLCOBAMIDE:COM METHYLTRANSFERASE MTBA"/>
    <property type="match status" value="1"/>
</dbReference>
<dbReference type="GO" id="GO:0004853">
    <property type="term" value="F:uroporphyrinogen decarboxylase activity"/>
    <property type="evidence" value="ECO:0007669"/>
    <property type="project" value="UniProtKB-EC"/>
</dbReference>
<comment type="caution">
    <text evidence="2">The sequence shown here is derived from an EMBL/GenBank/DDBJ whole genome shotgun (WGS) entry which is preliminary data.</text>
</comment>
<name>A0ABT2ELG4_9BACT</name>
<dbReference type="EC" id="4.1.1.37" evidence="2"/>
<keyword evidence="3" id="KW-1185">Reference proteome</keyword>
<dbReference type="InterPro" id="IPR000257">
    <property type="entry name" value="Uroporphyrinogen_deCOase"/>
</dbReference>
<evidence type="ECO:0000313" key="3">
    <source>
        <dbReference type="Proteomes" id="UP001204798"/>
    </source>
</evidence>
<organism evidence="2 3">
    <name type="scientific">Candidatus Fervidibacter sacchari</name>
    <dbReference type="NCBI Taxonomy" id="1448929"/>
    <lineage>
        <taxon>Bacteria</taxon>
        <taxon>Candidatus Fervidibacterota</taxon>
        <taxon>Candidatus Fervidibacter</taxon>
    </lineage>
</organism>
<evidence type="ECO:0000259" key="1">
    <source>
        <dbReference type="Pfam" id="PF01208"/>
    </source>
</evidence>
<dbReference type="Gene3D" id="3.20.20.210">
    <property type="match status" value="1"/>
</dbReference>
<reference evidence="2 3" key="1">
    <citation type="submission" date="2022-08" db="EMBL/GenBank/DDBJ databases">
        <title>Bacterial and archaeal communities from various locations to study Microbial Dark Matter (Phase II).</title>
        <authorList>
            <person name="Stepanauskas R."/>
        </authorList>
    </citation>
    <scope>NUCLEOTIDE SEQUENCE [LARGE SCALE GENOMIC DNA]</scope>
    <source>
        <strain evidence="2 3">PD1</strain>
    </source>
</reference>
<dbReference type="SUPFAM" id="SSF51726">
    <property type="entry name" value="UROD/MetE-like"/>
    <property type="match status" value="1"/>
</dbReference>
<gene>
    <name evidence="2" type="ORF">M2350_001177</name>
</gene>